<reference evidence="3 4" key="1">
    <citation type="submission" date="2019-03" db="EMBL/GenBank/DDBJ databases">
        <title>Genomic Encyclopedia of Type Strains, Phase IV (KMG-IV): sequencing the most valuable type-strain genomes for metagenomic binning, comparative biology and taxonomic classification.</title>
        <authorList>
            <person name="Goeker M."/>
        </authorList>
    </citation>
    <scope>NUCLEOTIDE SEQUENCE [LARGE SCALE GENOMIC DNA]</scope>
    <source>
        <strain evidence="3 4">DSM 24176</strain>
    </source>
</reference>
<feature type="coiled-coil region" evidence="1">
    <location>
        <begin position="30"/>
        <end position="98"/>
    </location>
</feature>
<proteinExistence type="predicted"/>
<dbReference type="AlphaFoldDB" id="A0A4R1N568"/>
<keyword evidence="4" id="KW-1185">Reference proteome</keyword>
<keyword evidence="2" id="KW-0812">Transmembrane</keyword>
<evidence type="ECO:0000256" key="1">
    <source>
        <dbReference type="SAM" id="Coils"/>
    </source>
</evidence>
<feature type="transmembrane region" description="Helical" evidence="2">
    <location>
        <begin position="6"/>
        <end position="25"/>
    </location>
</feature>
<dbReference type="EMBL" id="SMGQ01000011">
    <property type="protein sequence ID" value="TCK98119.1"/>
    <property type="molecule type" value="Genomic_DNA"/>
</dbReference>
<name>A0A4R1N568_9FIRM</name>
<evidence type="ECO:0000313" key="4">
    <source>
        <dbReference type="Proteomes" id="UP000294545"/>
    </source>
</evidence>
<protein>
    <submittedName>
        <fullName evidence="3">Uncharacterized protein</fullName>
    </submittedName>
</protein>
<keyword evidence="2" id="KW-1133">Transmembrane helix</keyword>
<evidence type="ECO:0000313" key="3">
    <source>
        <dbReference type="EMBL" id="TCK98119.1"/>
    </source>
</evidence>
<dbReference type="RefSeq" id="WP_132280123.1">
    <property type="nucleotide sequence ID" value="NZ_SMGQ01000011.1"/>
</dbReference>
<gene>
    <name evidence="3" type="ORF">EDC19_0537</name>
</gene>
<evidence type="ECO:0000256" key="2">
    <source>
        <dbReference type="SAM" id="Phobius"/>
    </source>
</evidence>
<accession>A0A4R1N568</accession>
<organism evidence="3 4">
    <name type="scientific">Natranaerovirga hydrolytica</name>
    <dbReference type="NCBI Taxonomy" id="680378"/>
    <lineage>
        <taxon>Bacteria</taxon>
        <taxon>Bacillati</taxon>
        <taxon>Bacillota</taxon>
        <taxon>Clostridia</taxon>
        <taxon>Lachnospirales</taxon>
        <taxon>Natranaerovirgaceae</taxon>
        <taxon>Natranaerovirga</taxon>
    </lineage>
</organism>
<dbReference type="Proteomes" id="UP000294545">
    <property type="component" value="Unassembled WGS sequence"/>
</dbReference>
<comment type="caution">
    <text evidence="3">The sequence shown here is derived from an EMBL/GenBank/DDBJ whole genome shotgun (WGS) entry which is preliminary data.</text>
</comment>
<keyword evidence="2" id="KW-0472">Membrane</keyword>
<keyword evidence="1" id="KW-0175">Coiled coil</keyword>
<dbReference type="OrthoDB" id="5471167at2"/>
<sequence>MKRRNFTLLILSLGVITILFLSLIINKGDREDFESENEALREQVNALEAQIEALGNGNIDDETVEELNTIIDQLQNEKNTLQEENEQLTSQIESLTTGTNTQNDPFMDDFVRTKIEDLGFDDPEDILKDLVENNQDLIPYEGVLGGTMRWFQDHCYILTEKYVLGYFEDGHISGQALLRYSVDNNQDITWVILDAYLDGEE</sequence>